<dbReference type="GO" id="GO:0071949">
    <property type="term" value="F:FAD binding"/>
    <property type="evidence" value="ECO:0007669"/>
    <property type="project" value="TreeGrafter"/>
</dbReference>
<gene>
    <name evidence="2" type="ORF">ERX37_06835</name>
</gene>
<dbReference type="PRINTS" id="PR00411">
    <property type="entry name" value="PNDRDTASEI"/>
</dbReference>
<proteinExistence type="predicted"/>
<dbReference type="InterPro" id="IPR036188">
    <property type="entry name" value="FAD/NAD-bd_sf"/>
</dbReference>
<dbReference type="PANTHER" id="PTHR10632">
    <property type="entry name" value="SULFIDE:QUINONE OXIDOREDUCTASE"/>
    <property type="match status" value="1"/>
</dbReference>
<feature type="domain" description="FAD/NAD(P)-binding" evidence="1">
    <location>
        <begin position="5"/>
        <end position="125"/>
    </location>
</feature>
<organism evidence="2 3">
    <name type="scientific">Macrococcus hajekii</name>
    <dbReference type="NCBI Taxonomy" id="198482"/>
    <lineage>
        <taxon>Bacteria</taxon>
        <taxon>Bacillati</taxon>
        <taxon>Bacillota</taxon>
        <taxon>Bacilli</taxon>
        <taxon>Bacillales</taxon>
        <taxon>Staphylococcaceae</taxon>
        <taxon>Macrococcus</taxon>
    </lineage>
</organism>
<keyword evidence="3" id="KW-1185">Reference proteome</keyword>
<reference evidence="2 3" key="1">
    <citation type="submission" date="2019-01" db="EMBL/GenBank/DDBJ databases">
        <title>Draft genome sequences of the type strains of six Macrococcus species.</title>
        <authorList>
            <person name="Mazhar S."/>
            <person name="Altermann E."/>
            <person name="Hill C."/>
            <person name="Mcauliffe O."/>
        </authorList>
    </citation>
    <scope>NUCLEOTIDE SEQUENCE [LARGE SCALE GENOMIC DNA]</scope>
    <source>
        <strain evidence="2 3">CCM4809</strain>
    </source>
</reference>
<dbReference type="Gene3D" id="3.50.50.60">
    <property type="entry name" value="FAD/NAD(P)-binding domain"/>
    <property type="match status" value="2"/>
</dbReference>
<dbReference type="PANTHER" id="PTHR10632:SF2">
    <property type="entry name" value="SULFIDE:QUINONE OXIDOREDUCTASE, MITOCHONDRIAL"/>
    <property type="match status" value="1"/>
</dbReference>
<dbReference type="Pfam" id="PF07992">
    <property type="entry name" value="Pyr_redox_2"/>
    <property type="match status" value="1"/>
</dbReference>
<comment type="caution">
    <text evidence="2">The sequence shown here is derived from an EMBL/GenBank/DDBJ whole genome shotgun (WGS) entry which is preliminary data.</text>
</comment>
<evidence type="ECO:0000313" key="3">
    <source>
        <dbReference type="Proteomes" id="UP000295328"/>
    </source>
</evidence>
<dbReference type="GO" id="GO:0070221">
    <property type="term" value="P:sulfide oxidation, using sulfide:quinone oxidoreductase"/>
    <property type="evidence" value="ECO:0007669"/>
    <property type="project" value="TreeGrafter"/>
</dbReference>
<name>A0A4R6BJW3_9STAP</name>
<dbReference type="InterPro" id="IPR015904">
    <property type="entry name" value="Sulphide_quinone_reductase"/>
</dbReference>
<dbReference type="SUPFAM" id="SSF51905">
    <property type="entry name" value="FAD/NAD(P)-binding domain"/>
    <property type="match status" value="2"/>
</dbReference>
<dbReference type="InterPro" id="IPR023753">
    <property type="entry name" value="FAD/NAD-binding_dom"/>
</dbReference>
<accession>A0A4R6BJW3</accession>
<dbReference type="RefSeq" id="WP_133429932.1">
    <property type="nucleotide sequence ID" value="NZ_BMCC01000003.1"/>
</dbReference>
<evidence type="ECO:0000259" key="1">
    <source>
        <dbReference type="Pfam" id="PF07992"/>
    </source>
</evidence>
<dbReference type="GO" id="GO:0070224">
    <property type="term" value="F:sulfide:quinone oxidoreductase activity"/>
    <property type="evidence" value="ECO:0007669"/>
    <property type="project" value="TreeGrafter"/>
</dbReference>
<dbReference type="Proteomes" id="UP000295328">
    <property type="component" value="Unassembled WGS sequence"/>
</dbReference>
<dbReference type="AlphaFoldDB" id="A0A4R6BJW3"/>
<dbReference type="EMBL" id="SCWE01000002">
    <property type="protein sequence ID" value="TDM01920.1"/>
    <property type="molecule type" value="Genomic_DNA"/>
</dbReference>
<protein>
    <submittedName>
        <fullName evidence="2">NAD(P)/FAD-dependent oxidoreductase</fullName>
    </submittedName>
</protein>
<sequence>MNKQFKVIILGGGSGGISTASRLVKAGIKNIAIIEHSDYHAYQPAWPLAGSGAEKKEDSRKKMKKIIPSGVKWIKQKVTGIQAPERIIRLDNGEQVNYEYLVVALGLQLDFNKIDGLTDTLGKHEVCTNYLYDYVDYTYQTLKKVKSGNVIVTKPSTPIKGGVAPENSLFTFDEFFKKNKKNRPTLYLKTAKDLLFPVEKYRKQISKLINKKGIQYDLSHDLIAVDGPHKKATFKNLITGDTYDMSFDMLLVTPPMSAPDVIKQSSLSDADGWLDINKHTLQHIRHQNIFGIGDCTNLPTVKMGAAVRKQVPVLADNLVAQIKGKSLTACYDGMTACPIATEYGQAIMAEFGYDMKPKESLPIDQSKTNPILYYLKKRAIPFMYWHGMLKGHS</sequence>
<evidence type="ECO:0000313" key="2">
    <source>
        <dbReference type="EMBL" id="TDM01920.1"/>
    </source>
</evidence>
<dbReference type="OrthoDB" id="9805710at2"/>